<evidence type="ECO:0000256" key="2">
    <source>
        <dbReference type="ARBA" id="ARBA00022741"/>
    </source>
</evidence>
<name>A0A6G3WP26_9ACTN</name>
<evidence type="ECO:0000256" key="4">
    <source>
        <dbReference type="ARBA" id="ARBA00022840"/>
    </source>
</evidence>
<evidence type="ECO:0000259" key="5">
    <source>
        <dbReference type="Pfam" id="PF18085"/>
    </source>
</evidence>
<accession>A0A6G3WP26</accession>
<evidence type="ECO:0000256" key="3">
    <source>
        <dbReference type="ARBA" id="ARBA00022777"/>
    </source>
</evidence>
<dbReference type="AlphaFoldDB" id="A0A6G3WP26"/>
<keyword evidence="1" id="KW-0808">Transferase</keyword>
<gene>
    <name evidence="6" type="ORF">G3M58_12500</name>
</gene>
<comment type="caution">
    <text evidence="6">The sequence shown here is derived from an EMBL/GenBank/DDBJ whole genome shotgun (WGS) entry which is preliminary data.</text>
</comment>
<feature type="non-terminal residue" evidence="6">
    <location>
        <position position="1"/>
    </location>
</feature>
<evidence type="ECO:0000313" key="6">
    <source>
        <dbReference type="EMBL" id="NEE07265.1"/>
    </source>
</evidence>
<dbReference type="EMBL" id="JAAGMN010001357">
    <property type="protein sequence ID" value="NEE07265.1"/>
    <property type="molecule type" value="Genomic_DNA"/>
</dbReference>
<organism evidence="6">
    <name type="scientific">Streptomyces sp. SID7499</name>
    <dbReference type="NCBI Taxonomy" id="2706086"/>
    <lineage>
        <taxon>Bacteria</taxon>
        <taxon>Bacillati</taxon>
        <taxon>Actinomycetota</taxon>
        <taxon>Actinomycetes</taxon>
        <taxon>Kitasatosporales</taxon>
        <taxon>Streptomycetaceae</taxon>
        <taxon>Streptomyces</taxon>
    </lineage>
</organism>
<reference evidence="6" key="1">
    <citation type="submission" date="2020-01" db="EMBL/GenBank/DDBJ databases">
        <title>Insect and environment-associated Actinomycetes.</title>
        <authorList>
            <person name="Currrie C."/>
            <person name="Chevrette M."/>
            <person name="Carlson C."/>
            <person name="Stubbendieck R."/>
            <person name="Wendt-Pienkowski E."/>
        </authorList>
    </citation>
    <scope>NUCLEOTIDE SEQUENCE</scope>
    <source>
        <strain evidence="6">SID7499</strain>
    </source>
</reference>
<dbReference type="Pfam" id="PF18085">
    <property type="entry name" value="Mak_N_cap"/>
    <property type="match status" value="1"/>
</dbReference>
<sequence>SGQDRPAEDCYQLLLGARTSLPPLLAGALIGRVERGPLAGRVVYDALHDPRLADVLLERFRRPGSLGSLRFERTAAIPA</sequence>
<dbReference type="GO" id="GO:0016301">
    <property type="term" value="F:kinase activity"/>
    <property type="evidence" value="ECO:0007669"/>
    <property type="project" value="UniProtKB-KW"/>
</dbReference>
<evidence type="ECO:0000256" key="1">
    <source>
        <dbReference type="ARBA" id="ARBA00022679"/>
    </source>
</evidence>
<dbReference type="GO" id="GO:0005524">
    <property type="term" value="F:ATP binding"/>
    <property type="evidence" value="ECO:0007669"/>
    <property type="project" value="UniProtKB-KW"/>
</dbReference>
<keyword evidence="3 6" id="KW-0418">Kinase</keyword>
<protein>
    <submittedName>
        <fullName evidence="6">Maltokinase</fullName>
    </submittedName>
</protein>
<keyword evidence="2" id="KW-0547">Nucleotide-binding</keyword>
<feature type="domain" description="Maltokinase N-terminal cap" evidence="5">
    <location>
        <begin position="6"/>
        <end position="49"/>
    </location>
</feature>
<feature type="non-terminal residue" evidence="6">
    <location>
        <position position="79"/>
    </location>
</feature>
<keyword evidence="4" id="KW-0067">ATP-binding</keyword>
<dbReference type="InterPro" id="IPR040999">
    <property type="entry name" value="Mak_N_cap"/>
</dbReference>
<proteinExistence type="predicted"/>